<dbReference type="Proteomes" id="UP001457282">
    <property type="component" value="Unassembled WGS sequence"/>
</dbReference>
<evidence type="ECO:0000256" key="1">
    <source>
        <dbReference type="SAM" id="SignalP"/>
    </source>
</evidence>
<accession>A0AAW1W241</accession>
<dbReference type="AlphaFoldDB" id="A0AAW1W241"/>
<gene>
    <name evidence="2" type="ORF">M0R45_036741</name>
</gene>
<keyword evidence="1" id="KW-0732">Signal</keyword>
<name>A0AAW1W241_RUBAR</name>
<protein>
    <submittedName>
        <fullName evidence="2">Uncharacterized protein</fullName>
    </submittedName>
</protein>
<evidence type="ECO:0000313" key="2">
    <source>
        <dbReference type="EMBL" id="KAK9912908.1"/>
    </source>
</evidence>
<organism evidence="2 3">
    <name type="scientific">Rubus argutus</name>
    <name type="common">Southern blackberry</name>
    <dbReference type="NCBI Taxonomy" id="59490"/>
    <lineage>
        <taxon>Eukaryota</taxon>
        <taxon>Viridiplantae</taxon>
        <taxon>Streptophyta</taxon>
        <taxon>Embryophyta</taxon>
        <taxon>Tracheophyta</taxon>
        <taxon>Spermatophyta</taxon>
        <taxon>Magnoliopsida</taxon>
        <taxon>eudicotyledons</taxon>
        <taxon>Gunneridae</taxon>
        <taxon>Pentapetalae</taxon>
        <taxon>rosids</taxon>
        <taxon>fabids</taxon>
        <taxon>Rosales</taxon>
        <taxon>Rosaceae</taxon>
        <taxon>Rosoideae</taxon>
        <taxon>Rosoideae incertae sedis</taxon>
        <taxon>Rubus</taxon>
    </lineage>
</organism>
<feature type="chain" id="PRO_5043318195" evidence="1">
    <location>
        <begin position="27"/>
        <end position="95"/>
    </location>
</feature>
<comment type="caution">
    <text evidence="2">The sequence shown here is derived from an EMBL/GenBank/DDBJ whole genome shotgun (WGS) entry which is preliminary data.</text>
</comment>
<feature type="signal peptide" evidence="1">
    <location>
        <begin position="1"/>
        <end position="26"/>
    </location>
</feature>
<proteinExistence type="predicted"/>
<reference evidence="2 3" key="1">
    <citation type="journal article" date="2023" name="G3 (Bethesda)">
        <title>A chromosome-length genome assembly and annotation of blackberry (Rubus argutus, cv. 'Hillquist').</title>
        <authorList>
            <person name="Bruna T."/>
            <person name="Aryal R."/>
            <person name="Dudchenko O."/>
            <person name="Sargent D.J."/>
            <person name="Mead D."/>
            <person name="Buti M."/>
            <person name="Cavallini A."/>
            <person name="Hytonen T."/>
            <person name="Andres J."/>
            <person name="Pham M."/>
            <person name="Weisz D."/>
            <person name="Mascagni F."/>
            <person name="Usai G."/>
            <person name="Natali L."/>
            <person name="Bassil N."/>
            <person name="Fernandez G.E."/>
            <person name="Lomsadze A."/>
            <person name="Armour M."/>
            <person name="Olukolu B."/>
            <person name="Poorten T."/>
            <person name="Britton C."/>
            <person name="Davik J."/>
            <person name="Ashrafi H."/>
            <person name="Aiden E.L."/>
            <person name="Borodovsky M."/>
            <person name="Worthington M."/>
        </authorList>
    </citation>
    <scope>NUCLEOTIDE SEQUENCE [LARGE SCALE GENOMIC DNA]</scope>
    <source>
        <strain evidence="2">PI 553951</strain>
    </source>
</reference>
<keyword evidence="3" id="KW-1185">Reference proteome</keyword>
<sequence>MPIRPAFHGALLGLCLCLLTSSFCYGDDKTIEVAGEPSKVFSEFKTTEAVELNEEGKFAVLTPKSYFKNHLYIRFPLSRSQYQSLSYSVYLLTNV</sequence>
<dbReference type="EMBL" id="JBEDUW010000007">
    <property type="protein sequence ID" value="KAK9912908.1"/>
    <property type="molecule type" value="Genomic_DNA"/>
</dbReference>
<evidence type="ECO:0000313" key="3">
    <source>
        <dbReference type="Proteomes" id="UP001457282"/>
    </source>
</evidence>